<dbReference type="Pfam" id="PF24380">
    <property type="entry name" value="DUF7536"/>
    <property type="match status" value="1"/>
</dbReference>
<keyword evidence="1" id="KW-0472">Membrane</keyword>
<dbReference type="GeneID" id="43839034"/>
<dbReference type="EMBL" id="FNPC01000004">
    <property type="protein sequence ID" value="SDY24566.1"/>
    <property type="molecule type" value="Genomic_DNA"/>
</dbReference>
<feature type="transmembrane region" description="Helical" evidence="1">
    <location>
        <begin position="24"/>
        <end position="44"/>
    </location>
</feature>
<gene>
    <name evidence="2" type="ORF">SAMN05216564_10444</name>
</gene>
<dbReference type="AlphaFoldDB" id="A0A1H3IA13"/>
<accession>A0A1H3IA13</accession>
<evidence type="ECO:0000313" key="2">
    <source>
        <dbReference type="EMBL" id="SDY24566.1"/>
    </source>
</evidence>
<dbReference type="OrthoDB" id="339810at2157"/>
<protein>
    <submittedName>
        <fullName evidence="2">Uncharacterized protein</fullName>
    </submittedName>
</protein>
<keyword evidence="3" id="KW-1185">Reference proteome</keyword>
<feature type="transmembrane region" description="Helical" evidence="1">
    <location>
        <begin position="64"/>
        <end position="86"/>
    </location>
</feature>
<sequence>MSEKRPDGASLSAFFAALDVRRNAAIGGAVGLAVGIGAYLFRLLEPFGPFTGTREYPVIGPEGWFLLLAFVLAVTCGMLVTIALTARSAVRRTRELNE</sequence>
<evidence type="ECO:0000256" key="1">
    <source>
        <dbReference type="SAM" id="Phobius"/>
    </source>
</evidence>
<proteinExistence type="predicted"/>
<keyword evidence="1" id="KW-1133">Transmembrane helix</keyword>
<reference evidence="3" key="1">
    <citation type="submission" date="2016-10" db="EMBL/GenBank/DDBJ databases">
        <authorList>
            <person name="Varghese N."/>
            <person name="Submissions S."/>
        </authorList>
    </citation>
    <scope>NUCLEOTIDE SEQUENCE [LARGE SCALE GENOMIC DNA]</scope>
    <source>
        <strain evidence="3">DC30,IBRC 10041,KCTC 4046</strain>
    </source>
</reference>
<organism evidence="2 3">
    <name type="scientific">Halopenitus persicus</name>
    <dbReference type="NCBI Taxonomy" id="1048396"/>
    <lineage>
        <taxon>Archaea</taxon>
        <taxon>Methanobacteriati</taxon>
        <taxon>Methanobacteriota</taxon>
        <taxon>Stenosarchaea group</taxon>
        <taxon>Halobacteria</taxon>
        <taxon>Halobacteriales</taxon>
        <taxon>Haloferacaceae</taxon>
        <taxon>Halopenitus</taxon>
    </lineage>
</organism>
<dbReference type="RefSeq" id="WP_021073078.1">
    <property type="nucleotide sequence ID" value="NZ_FNPC01000004.1"/>
</dbReference>
<evidence type="ECO:0000313" key="3">
    <source>
        <dbReference type="Proteomes" id="UP000199079"/>
    </source>
</evidence>
<dbReference type="Proteomes" id="UP000199079">
    <property type="component" value="Unassembled WGS sequence"/>
</dbReference>
<dbReference type="InterPro" id="IPR055958">
    <property type="entry name" value="DUF7536"/>
</dbReference>
<name>A0A1H3IA13_9EURY</name>
<keyword evidence="1" id="KW-0812">Transmembrane</keyword>